<evidence type="ECO:0000256" key="4">
    <source>
        <dbReference type="ARBA" id="ARBA00023002"/>
    </source>
</evidence>
<accession>A0A7W8JD82</accession>
<dbReference type="InterPro" id="IPR036136">
    <property type="entry name" value="Nit/Sulf_reduc_fer-like_dom_sf"/>
</dbReference>
<dbReference type="AlphaFoldDB" id="A0A7W8JD82"/>
<evidence type="ECO:0000259" key="7">
    <source>
        <dbReference type="Pfam" id="PF03460"/>
    </source>
</evidence>
<organism evidence="8 9">
    <name type="scientific">Tunturiibacter lichenicola</name>
    <dbReference type="NCBI Taxonomy" id="2051959"/>
    <lineage>
        <taxon>Bacteria</taxon>
        <taxon>Pseudomonadati</taxon>
        <taxon>Acidobacteriota</taxon>
        <taxon>Terriglobia</taxon>
        <taxon>Terriglobales</taxon>
        <taxon>Acidobacteriaceae</taxon>
        <taxon>Tunturiibacter</taxon>
    </lineage>
</organism>
<evidence type="ECO:0000256" key="3">
    <source>
        <dbReference type="ARBA" id="ARBA00022723"/>
    </source>
</evidence>
<evidence type="ECO:0000256" key="6">
    <source>
        <dbReference type="ARBA" id="ARBA00023014"/>
    </source>
</evidence>
<dbReference type="InterPro" id="IPR005117">
    <property type="entry name" value="NiRdtase/SiRdtase_haem-b_fer"/>
</dbReference>
<dbReference type="Pfam" id="PF03460">
    <property type="entry name" value="NIR_SIR_ferr"/>
    <property type="match status" value="2"/>
</dbReference>
<dbReference type="Gene3D" id="3.90.480.10">
    <property type="entry name" value="Sulfite Reductase Hemoprotein,Domain 2"/>
    <property type="match status" value="1"/>
</dbReference>
<evidence type="ECO:0000256" key="2">
    <source>
        <dbReference type="ARBA" id="ARBA00022617"/>
    </source>
</evidence>
<dbReference type="SUPFAM" id="SSF55124">
    <property type="entry name" value="Nitrite/Sulfite reductase N-terminal domain-like"/>
    <property type="match status" value="2"/>
</dbReference>
<dbReference type="InterPro" id="IPR045854">
    <property type="entry name" value="NO2/SO3_Rdtase_4Fe4S_sf"/>
</dbReference>
<keyword evidence="5" id="KW-0408">Iron</keyword>
<dbReference type="SUPFAM" id="SSF56014">
    <property type="entry name" value="Nitrite and sulphite reductase 4Fe-4S domain-like"/>
    <property type="match status" value="2"/>
</dbReference>
<dbReference type="EMBL" id="JACHDZ010000007">
    <property type="protein sequence ID" value="MBB5345719.1"/>
    <property type="molecule type" value="Genomic_DNA"/>
</dbReference>
<dbReference type="Proteomes" id="UP000569092">
    <property type="component" value="Unassembled WGS sequence"/>
</dbReference>
<evidence type="ECO:0000313" key="9">
    <source>
        <dbReference type="Proteomes" id="UP000569092"/>
    </source>
</evidence>
<name>A0A7W8JD82_9BACT</name>
<dbReference type="PANTHER" id="PTHR32439">
    <property type="entry name" value="FERREDOXIN--NITRITE REDUCTASE, CHLOROPLASTIC"/>
    <property type="match status" value="1"/>
</dbReference>
<feature type="domain" description="Nitrite/Sulfite reductase ferredoxin-like" evidence="7">
    <location>
        <begin position="234"/>
        <end position="287"/>
    </location>
</feature>
<feature type="domain" description="Nitrite/Sulfite reductase ferredoxin-like" evidence="7">
    <location>
        <begin position="2"/>
        <end position="49"/>
    </location>
</feature>
<proteinExistence type="predicted"/>
<dbReference type="PANTHER" id="PTHR32439:SF9">
    <property type="entry name" value="BLR3264 PROTEIN"/>
    <property type="match status" value="1"/>
</dbReference>
<keyword evidence="2" id="KW-0349">Heme</keyword>
<gene>
    <name evidence="8" type="ORF">HDF10_003720</name>
</gene>
<dbReference type="Gene3D" id="3.30.413.10">
    <property type="entry name" value="Sulfite Reductase Hemoprotein, domain 1"/>
    <property type="match status" value="2"/>
</dbReference>
<keyword evidence="4" id="KW-0560">Oxidoreductase</keyword>
<comment type="caution">
    <text evidence="8">The sequence shown here is derived from an EMBL/GenBank/DDBJ whole genome shotgun (WGS) entry which is preliminary data.</text>
</comment>
<dbReference type="GO" id="GO:0016491">
    <property type="term" value="F:oxidoreductase activity"/>
    <property type="evidence" value="ECO:0007669"/>
    <property type="project" value="UniProtKB-KW"/>
</dbReference>
<dbReference type="GO" id="GO:0051539">
    <property type="term" value="F:4 iron, 4 sulfur cluster binding"/>
    <property type="evidence" value="ECO:0007669"/>
    <property type="project" value="UniProtKB-KW"/>
</dbReference>
<sequence>MITPSQLTAVAELSTSFANGNIEITSRSNLQLRAIQKKDLKSLVQGLDSAGFLPSPEHDRVRNVVTSPFAGLGFGEILDTRPFVRELDRRLIANQGMAGLQPKFSFAIDGGGDWFARDSDDLTLRVKRVMNVDDTHLFHFIIGNTFSGFCVRVDEALDCILEAAKICLKISKELEMPARGRKIASVPQAMGRLLEELSSFLVACPSPGSSTLVAHMPVGVYATQRFDFANLVPLVPLGRLTAEQLQCVAAIAKECDGDIRLAPWRGIVLGSVPERSISQITARLEAVGVSFDGKDGYLGIAACAGSAGCDASLADVRRDASLLACRLAGRNTKHGWTVNISGCEKQCAMRNGATAELIASSSGYDLRIDGRFIASNCSLEFVMDKVAACQAEVPFEVFRDDDL</sequence>
<protein>
    <submittedName>
        <fullName evidence="8">Precorrin-3B synthase</fullName>
    </submittedName>
</protein>
<dbReference type="InterPro" id="IPR051329">
    <property type="entry name" value="NIR_SIR_4Fe-4S"/>
</dbReference>
<keyword evidence="1" id="KW-0004">4Fe-4S</keyword>
<keyword evidence="6" id="KW-0411">Iron-sulfur</keyword>
<evidence type="ECO:0000313" key="8">
    <source>
        <dbReference type="EMBL" id="MBB5345719.1"/>
    </source>
</evidence>
<evidence type="ECO:0000256" key="1">
    <source>
        <dbReference type="ARBA" id="ARBA00022485"/>
    </source>
</evidence>
<dbReference type="GO" id="GO:0046872">
    <property type="term" value="F:metal ion binding"/>
    <property type="evidence" value="ECO:0007669"/>
    <property type="project" value="UniProtKB-KW"/>
</dbReference>
<keyword evidence="3" id="KW-0479">Metal-binding</keyword>
<evidence type="ECO:0000256" key="5">
    <source>
        <dbReference type="ARBA" id="ARBA00023004"/>
    </source>
</evidence>
<reference evidence="8 9" key="1">
    <citation type="submission" date="2020-08" db="EMBL/GenBank/DDBJ databases">
        <title>Genomic Encyclopedia of Type Strains, Phase IV (KMG-V): Genome sequencing to study the core and pangenomes of soil and plant-associated prokaryotes.</title>
        <authorList>
            <person name="Whitman W."/>
        </authorList>
    </citation>
    <scope>NUCLEOTIDE SEQUENCE [LARGE SCALE GENOMIC DNA]</scope>
    <source>
        <strain evidence="8 9">M8US30</strain>
    </source>
</reference>